<evidence type="ECO:0000313" key="2">
    <source>
        <dbReference type="EMBL" id="CEO51280.1"/>
    </source>
</evidence>
<dbReference type="InterPro" id="IPR000073">
    <property type="entry name" value="AB_hydrolase_1"/>
</dbReference>
<dbReference type="Gene3D" id="3.40.50.1820">
    <property type="entry name" value="alpha/beta hydrolase"/>
    <property type="match status" value="1"/>
</dbReference>
<evidence type="ECO:0000259" key="1">
    <source>
        <dbReference type="Pfam" id="PF12697"/>
    </source>
</evidence>
<dbReference type="EMBL" id="CDPU01000022">
    <property type="protein sequence ID" value="CEO51280.1"/>
    <property type="molecule type" value="Genomic_DNA"/>
</dbReference>
<dbReference type="PANTHER" id="PTHR37017">
    <property type="entry name" value="AB HYDROLASE-1 DOMAIN-CONTAINING PROTEIN-RELATED"/>
    <property type="match status" value="1"/>
</dbReference>
<gene>
    <name evidence="2" type="ORF">BN869_000007338_1</name>
    <name evidence="3" type="ORF">IM811_003230</name>
</gene>
<dbReference type="AlphaFoldDB" id="A0A0B7K8P0"/>
<dbReference type="SUPFAM" id="SSF53474">
    <property type="entry name" value="alpha/beta-Hydrolases"/>
    <property type="match status" value="1"/>
</dbReference>
<accession>A0A0B7K8P0</accession>
<reference evidence="3" key="2">
    <citation type="submission" date="2020-10" db="EMBL/GenBank/DDBJ databases">
        <title>High-Quality Genome Resource of Clonostachys rosea strain S41 by Oxford Nanopore Long-Read Sequencing.</title>
        <authorList>
            <person name="Wang H."/>
        </authorList>
    </citation>
    <scope>NUCLEOTIDE SEQUENCE</scope>
    <source>
        <strain evidence="3">S41</strain>
    </source>
</reference>
<dbReference type="Proteomes" id="UP000616885">
    <property type="component" value="Unassembled WGS sequence"/>
</dbReference>
<dbReference type="InterPro" id="IPR052897">
    <property type="entry name" value="Sec-Metab_Biosynth_Hydrolase"/>
</dbReference>
<reference evidence="2" key="1">
    <citation type="submission" date="2015-01" db="EMBL/GenBank/DDBJ databases">
        <authorList>
            <person name="Durling Mikael"/>
        </authorList>
    </citation>
    <scope>NUCLEOTIDE SEQUENCE</scope>
</reference>
<feature type="domain" description="AB hydrolase-1" evidence="1">
    <location>
        <begin position="13"/>
        <end position="242"/>
    </location>
</feature>
<evidence type="ECO:0000313" key="3">
    <source>
        <dbReference type="EMBL" id="KAF9746325.1"/>
    </source>
</evidence>
<dbReference type="InterPro" id="IPR029058">
    <property type="entry name" value="AB_hydrolase_fold"/>
</dbReference>
<dbReference type="Pfam" id="PF12697">
    <property type="entry name" value="Abhydrolase_6"/>
    <property type="match status" value="1"/>
</dbReference>
<dbReference type="EMBL" id="JADCTT010000011">
    <property type="protein sequence ID" value="KAF9746325.1"/>
    <property type="molecule type" value="Genomic_DNA"/>
</dbReference>
<name>A0A0B7K8P0_BIOOC</name>
<sequence>MAAASPESSLPALVFVPGEWHGPEIFDEVRAILNERGYLTEAATLATHGATDPNIGLAEDVANVRLKIERLVKEGKEVVVVAHSYGGVPSSCAVEGLAVTDLRAQGKKGGVIMVVYVTSFAIESGASLLDSVGGTYPPWWNVQGEFVTPNDPAIIFYGNVEPPKAEKHIQSIRSMPLKAFKDISTFTPWENGIEVGYIYAEENQAVSLDIQIELSSQLPASSFTESLGSGHMPFLSMPETLSDTIDQAAKRAVARTPR</sequence>
<dbReference type="PANTHER" id="PTHR37017:SF11">
    <property type="entry name" value="ESTERASE_LIPASE_THIOESTERASE DOMAIN-CONTAINING PROTEIN"/>
    <property type="match status" value="1"/>
</dbReference>
<proteinExistence type="predicted"/>
<organism evidence="2">
    <name type="scientific">Bionectria ochroleuca</name>
    <name type="common">Gliocladium roseum</name>
    <dbReference type="NCBI Taxonomy" id="29856"/>
    <lineage>
        <taxon>Eukaryota</taxon>
        <taxon>Fungi</taxon>
        <taxon>Dikarya</taxon>
        <taxon>Ascomycota</taxon>
        <taxon>Pezizomycotina</taxon>
        <taxon>Sordariomycetes</taxon>
        <taxon>Hypocreomycetidae</taxon>
        <taxon>Hypocreales</taxon>
        <taxon>Bionectriaceae</taxon>
        <taxon>Clonostachys</taxon>
    </lineage>
</organism>
<protein>
    <recommendedName>
        <fullName evidence="1">AB hydrolase-1 domain-containing protein</fullName>
    </recommendedName>
</protein>